<dbReference type="InterPro" id="IPR029479">
    <property type="entry name" value="Nitroreductase"/>
</dbReference>
<feature type="domain" description="Nitroreductase" evidence="3">
    <location>
        <begin position="84"/>
        <end position="163"/>
    </location>
</feature>
<dbReference type="EMBL" id="JACJVN010000014">
    <property type="protein sequence ID" value="MBB6676327.1"/>
    <property type="molecule type" value="Genomic_DNA"/>
</dbReference>
<evidence type="ECO:0000256" key="1">
    <source>
        <dbReference type="ARBA" id="ARBA00007118"/>
    </source>
</evidence>
<reference evidence="4 5" key="1">
    <citation type="submission" date="2020-08" db="EMBL/GenBank/DDBJ databases">
        <title>Cohnella phylogeny.</title>
        <authorList>
            <person name="Dunlap C."/>
        </authorList>
    </citation>
    <scope>NUCLEOTIDE SEQUENCE [LARGE SCALE GENOMIC DNA]</scope>
    <source>
        <strain evidence="4 5">DSM 103658</strain>
    </source>
</reference>
<protein>
    <submittedName>
        <fullName evidence="4">Nitroreductase family protein</fullName>
    </submittedName>
</protein>
<evidence type="ECO:0000313" key="5">
    <source>
        <dbReference type="Proteomes" id="UP000574133"/>
    </source>
</evidence>
<keyword evidence="2" id="KW-0560">Oxidoreductase</keyword>
<dbReference type="Gene3D" id="3.40.109.10">
    <property type="entry name" value="NADH Oxidase"/>
    <property type="match status" value="1"/>
</dbReference>
<evidence type="ECO:0000259" key="3">
    <source>
        <dbReference type="Pfam" id="PF00881"/>
    </source>
</evidence>
<dbReference type="AlphaFoldDB" id="A0A841TBD1"/>
<comment type="similarity">
    <text evidence="1">Belongs to the nitroreductase family.</text>
</comment>
<dbReference type="GO" id="GO:0016491">
    <property type="term" value="F:oxidoreductase activity"/>
    <property type="evidence" value="ECO:0007669"/>
    <property type="project" value="UniProtKB-KW"/>
</dbReference>
<keyword evidence="5" id="KW-1185">Reference proteome</keyword>
<proteinExistence type="inferred from homology"/>
<dbReference type="PANTHER" id="PTHR43673:SF10">
    <property type="entry name" value="NADH DEHYDROGENASE_NAD(P)H NITROREDUCTASE XCC3605-RELATED"/>
    <property type="match status" value="1"/>
</dbReference>
<dbReference type="PANTHER" id="PTHR43673">
    <property type="entry name" value="NAD(P)H NITROREDUCTASE YDGI-RELATED"/>
    <property type="match status" value="1"/>
</dbReference>
<evidence type="ECO:0000256" key="2">
    <source>
        <dbReference type="ARBA" id="ARBA00023002"/>
    </source>
</evidence>
<dbReference type="Proteomes" id="UP000574133">
    <property type="component" value="Unassembled WGS sequence"/>
</dbReference>
<dbReference type="CDD" id="cd02138">
    <property type="entry name" value="TdsD-like"/>
    <property type="match status" value="1"/>
</dbReference>
<comment type="caution">
    <text evidence="4">The sequence shown here is derived from an EMBL/GenBank/DDBJ whole genome shotgun (WGS) entry which is preliminary data.</text>
</comment>
<gene>
    <name evidence="4" type="ORF">H4Q31_03195</name>
</gene>
<dbReference type="InterPro" id="IPR000415">
    <property type="entry name" value="Nitroreductase-like"/>
</dbReference>
<evidence type="ECO:0000313" key="4">
    <source>
        <dbReference type="EMBL" id="MBB6676327.1"/>
    </source>
</evidence>
<name>A0A841TBD1_9BACL</name>
<accession>A0A841TBD1</accession>
<dbReference type="SUPFAM" id="SSF55469">
    <property type="entry name" value="FMN-dependent nitroreductase-like"/>
    <property type="match status" value="1"/>
</dbReference>
<dbReference type="Pfam" id="PF00881">
    <property type="entry name" value="Nitroreductase"/>
    <property type="match status" value="2"/>
</dbReference>
<organism evidence="4 5">
    <name type="scientific">Cohnella lubricantis</name>
    <dbReference type="NCBI Taxonomy" id="2163172"/>
    <lineage>
        <taxon>Bacteria</taxon>
        <taxon>Bacillati</taxon>
        <taxon>Bacillota</taxon>
        <taxon>Bacilli</taxon>
        <taxon>Bacillales</taxon>
        <taxon>Paenibacillaceae</taxon>
        <taxon>Cohnella</taxon>
    </lineage>
</organism>
<feature type="domain" description="Nitroreductase" evidence="3">
    <location>
        <begin position="24"/>
        <end position="79"/>
    </location>
</feature>
<sequence length="200" mass="22125">MMSSVTPEVSQARRAEYPVDPAVLNRWSTRAFLKKEVPETTLLSVLEAAHWAPSAFNAQPWRFIVARTPEEREKFFSFIGEFNLGWCSQAPVLILIVSKTVTDKGDFPSYAFDAGAAWGILSLEAVKQGLATHAMTGFDFAKARETLGIPQEYAIQALVALGYPGPKESLPQGLQEREVPSPRVPVKEVLFEGTFGHPFK</sequence>